<evidence type="ECO:0000313" key="2">
    <source>
        <dbReference type="EMBL" id="OAB78159.1"/>
    </source>
</evidence>
<dbReference type="OrthoDB" id="1399177at2"/>
<reference evidence="2 3" key="1">
    <citation type="submission" date="2016-02" db="EMBL/GenBank/DDBJ databases">
        <title>Ulvibacter sp. LPB0005, isolated from Thais luteostoma.</title>
        <authorList>
            <person name="Shin S.-K."/>
            <person name="Yi H."/>
        </authorList>
    </citation>
    <scope>NUCLEOTIDE SEQUENCE [LARGE SCALE GENOMIC DNA]</scope>
    <source>
        <strain evidence="2 3">LPB0005</strain>
    </source>
</reference>
<evidence type="ECO:0000256" key="1">
    <source>
        <dbReference type="SAM" id="SignalP"/>
    </source>
</evidence>
<sequence>MNRFQLFNWVLIAFVAFQFTACTNEPLDTDFPDENDPGLLEDGQFKAMIGNTEFLAESTTVVLNSNNELVITGTKESTGESITIGVENAGTGTFNLTSGSGTQNIGIYFDEENTLNPYTTSLAFGGTGQLQITDLNVMDLTITGTFSILGARPTFDANGDPIVDANGDPVTENIAITLGAFKNLPYDFEEIDEEDPDDTDPFFANVNGEEFVEDSFTAEVRVVGDENVVKIEARTETGELLRIDIPENVGIGTFSMESISNGAKLIGIYNDGQGGNNLTSNPGTITITEFSTLSGKIKATFSFTGTDPVGGSSDTVQVTQGNLNVSYTPMPGTNDPFSVKVDDEDFGTTSATAIYTTFAGNEIIRITATVGNELLSVTFPGTIEAGTYEMDPTLENFQNIVGIYAPDTENNPVNYSSNPGILIINSYNEVTGNIEGRFSFSATDPNGVDPQTFEVTEGQFFLTVQ</sequence>
<dbReference type="EMBL" id="LRXL01000045">
    <property type="protein sequence ID" value="OAB78159.1"/>
    <property type="molecule type" value="Genomic_DNA"/>
</dbReference>
<protein>
    <recommendedName>
        <fullName evidence="4">DUF5689 domain-containing protein</fullName>
    </recommendedName>
</protein>
<comment type="caution">
    <text evidence="2">The sequence shown here is derived from an EMBL/GenBank/DDBJ whole genome shotgun (WGS) entry which is preliminary data.</text>
</comment>
<dbReference type="AlphaFoldDB" id="A0A167H2X2"/>
<evidence type="ECO:0008006" key="4">
    <source>
        <dbReference type="Google" id="ProtNLM"/>
    </source>
</evidence>
<name>A0A167H2X2_9FLAO</name>
<dbReference type="STRING" id="1763537.ULVI_11800"/>
<keyword evidence="3" id="KW-1185">Reference proteome</keyword>
<feature type="chain" id="PRO_5007887278" description="DUF5689 domain-containing protein" evidence="1">
    <location>
        <begin position="22"/>
        <end position="465"/>
    </location>
</feature>
<evidence type="ECO:0000313" key="3">
    <source>
        <dbReference type="Proteomes" id="UP000077013"/>
    </source>
</evidence>
<organism evidence="2 3">
    <name type="scientific">Cochleicola gelatinilyticus</name>
    <dbReference type="NCBI Taxonomy" id="1763537"/>
    <lineage>
        <taxon>Bacteria</taxon>
        <taxon>Pseudomonadati</taxon>
        <taxon>Bacteroidota</taxon>
        <taxon>Flavobacteriia</taxon>
        <taxon>Flavobacteriales</taxon>
        <taxon>Flavobacteriaceae</taxon>
        <taxon>Cochleicola</taxon>
    </lineage>
</organism>
<dbReference type="Pfam" id="PF19765">
    <property type="entry name" value="DUF6252"/>
    <property type="match status" value="2"/>
</dbReference>
<keyword evidence="1" id="KW-0732">Signal</keyword>
<dbReference type="InterPro" id="IPR046219">
    <property type="entry name" value="DUF6252"/>
</dbReference>
<dbReference type="Proteomes" id="UP000077013">
    <property type="component" value="Unassembled WGS sequence"/>
</dbReference>
<proteinExistence type="predicted"/>
<accession>A0A167H2X2</accession>
<gene>
    <name evidence="2" type="ORF">ULVI_11800</name>
</gene>
<dbReference type="RefSeq" id="WP_068592984.1">
    <property type="nucleotide sequence ID" value="NZ_LRXL01000045.1"/>
</dbReference>
<feature type="signal peptide" evidence="1">
    <location>
        <begin position="1"/>
        <end position="21"/>
    </location>
</feature>